<gene>
    <name evidence="19" type="ORF">HRI_003170700</name>
</gene>
<dbReference type="Pfam" id="PF13855">
    <property type="entry name" value="LRR_8"/>
    <property type="match status" value="1"/>
</dbReference>
<dbReference type="InterPro" id="IPR001611">
    <property type="entry name" value="Leu-rich_rpt"/>
</dbReference>
<keyword evidence="14" id="KW-0325">Glycoprotein</keyword>
<comment type="similarity">
    <text evidence="2">Belongs to the protein kinase superfamily. Ser/Thr protein kinase family.</text>
</comment>
<evidence type="ECO:0000256" key="2">
    <source>
        <dbReference type="ARBA" id="ARBA00008684"/>
    </source>
</evidence>
<evidence type="ECO:0000256" key="10">
    <source>
        <dbReference type="ARBA" id="ARBA00022777"/>
    </source>
</evidence>
<evidence type="ECO:0000256" key="12">
    <source>
        <dbReference type="ARBA" id="ARBA00022989"/>
    </source>
</evidence>
<feature type="binding site" evidence="15">
    <location>
        <position position="721"/>
    </location>
    <ligand>
        <name>ATP</name>
        <dbReference type="ChEBI" id="CHEBI:30616"/>
    </ligand>
</feature>
<dbReference type="InterPro" id="IPR017441">
    <property type="entry name" value="Protein_kinase_ATP_BS"/>
</dbReference>
<dbReference type="SMART" id="SM00220">
    <property type="entry name" value="S_TKc"/>
    <property type="match status" value="1"/>
</dbReference>
<evidence type="ECO:0000256" key="7">
    <source>
        <dbReference type="ARBA" id="ARBA00022729"/>
    </source>
</evidence>
<comment type="similarity">
    <text evidence="3">Belongs to the RLP family.</text>
</comment>
<dbReference type="SUPFAM" id="SSF56112">
    <property type="entry name" value="Protein kinase-like (PK-like)"/>
    <property type="match status" value="1"/>
</dbReference>
<dbReference type="FunFam" id="3.80.10.10:FF:000233">
    <property type="entry name" value="Leucine-rich repeat receptor-like protein kinase TDR"/>
    <property type="match status" value="1"/>
</dbReference>
<keyword evidence="8" id="KW-0677">Repeat</keyword>
<dbReference type="PROSITE" id="PS00108">
    <property type="entry name" value="PROTEIN_KINASE_ST"/>
    <property type="match status" value="1"/>
</dbReference>
<keyword evidence="9 15" id="KW-0547">Nucleotide-binding</keyword>
<dbReference type="GO" id="GO:0016020">
    <property type="term" value="C:membrane"/>
    <property type="evidence" value="ECO:0007669"/>
    <property type="project" value="UniProtKB-SubCell"/>
</dbReference>
<feature type="domain" description="Protein kinase" evidence="18">
    <location>
        <begin position="691"/>
        <end position="973"/>
    </location>
</feature>
<comment type="subcellular location">
    <subcellularLocation>
        <location evidence="1">Membrane</location>
        <topology evidence="1">Single-pass type I membrane protein</topology>
    </subcellularLocation>
</comment>
<organism evidence="19 20">
    <name type="scientific">Hibiscus trionum</name>
    <name type="common">Flower of an hour</name>
    <dbReference type="NCBI Taxonomy" id="183268"/>
    <lineage>
        <taxon>Eukaryota</taxon>
        <taxon>Viridiplantae</taxon>
        <taxon>Streptophyta</taxon>
        <taxon>Embryophyta</taxon>
        <taxon>Tracheophyta</taxon>
        <taxon>Spermatophyta</taxon>
        <taxon>Magnoliopsida</taxon>
        <taxon>eudicotyledons</taxon>
        <taxon>Gunneridae</taxon>
        <taxon>Pentapetalae</taxon>
        <taxon>rosids</taxon>
        <taxon>malvids</taxon>
        <taxon>Malvales</taxon>
        <taxon>Malvaceae</taxon>
        <taxon>Malvoideae</taxon>
        <taxon>Hibiscus</taxon>
    </lineage>
</organism>
<dbReference type="PANTHER" id="PTHR48056">
    <property type="entry name" value="LRR RECEPTOR-LIKE SERINE/THREONINE-PROTEIN KINASE-RELATED"/>
    <property type="match status" value="1"/>
</dbReference>
<proteinExistence type="inferred from homology"/>
<feature type="transmembrane region" description="Helical" evidence="16">
    <location>
        <begin position="634"/>
        <end position="657"/>
    </location>
</feature>
<keyword evidence="6 16" id="KW-0812">Transmembrane</keyword>
<accession>A0A9W7MC84</accession>
<dbReference type="GO" id="GO:0033612">
    <property type="term" value="F:receptor serine/threonine kinase binding"/>
    <property type="evidence" value="ECO:0007669"/>
    <property type="project" value="TreeGrafter"/>
</dbReference>
<name>A0A9W7MC84_HIBTR</name>
<dbReference type="Gene3D" id="3.80.10.10">
    <property type="entry name" value="Ribonuclease Inhibitor"/>
    <property type="match status" value="5"/>
</dbReference>
<evidence type="ECO:0000256" key="16">
    <source>
        <dbReference type="SAM" id="Phobius"/>
    </source>
</evidence>
<dbReference type="Pfam" id="PF00069">
    <property type="entry name" value="Pkinase"/>
    <property type="match status" value="1"/>
</dbReference>
<evidence type="ECO:0000256" key="6">
    <source>
        <dbReference type="ARBA" id="ARBA00022692"/>
    </source>
</evidence>
<dbReference type="SUPFAM" id="SSF52058">
    <property type="entry name" value="L domain-like"/>
    <property type="match status" value="2"/>
</dbReference>
<evidence type="ECO:0000256" key="14">
    <source>
        <dbReference type="ARBA" id="ARBA00023180"/>
    </source>
</evidence>
<evidence type="ECO:0000256" key="1">
    <source>
        <dbReference type="ARBA" id="ARBA00004479"/>
    </source>
</evidence>
<evidence type="ECO:0000256" key="13">
    <source>
        <dbReference type="ARBA" id="ARBA00023136"/>
    </source>
</evidence>
<keyword evidence="20" id="KW-1185">Reference proteome</keyword>
<dbReference type="CDD" id="cd14066">
    <property type="entry name" value="STKc_IRAK"/>
    <property type="match status" value="1"/>
</dbReference>
<dbReference type="FunFam" id="3.30.200.20:FF:000512">
    <property type="entry name" value="Receptor-like protein kinase HSL1"/>
    <property type="match status" value="1"/>
</dbReference>
<keyword evidence="4" id="KW-0433">Leucine-rich repeat</keyword>
<keyword evidence="11 15" id="KW-0067">ATP-binding</keyword>
<evidence type="ECO:0000259" key="18">
    <source>
        <dbReference type="PROSITE" id="PS50011"/>
    </source>
</evidence>
<dbReference type="Gene3D" id="1.10.510.10">
    <property type="entry name" value="Transferase(Phosphotransferase) domain 1"/>
    <property type="match status" value="1"/>
</dbReference>
<dbReference type="PROSITE" id="PS50011">
    <property type="entry name" value="PROTEIN_KINASE_DOM"/>
    <property type="match status" value="1"/>
</dbReference>
<keyword evidence="10" id="KW-0418">Kinase</keyword>
<evidence type="ECO:0000256" key="11">
    <source>
        <dbReference type="ARBA" id="ARBA00022840"/>
    </source>
</evidence>
<keyword evidence="7 17" id="KW-0732">Signal</keyword>
<dbReference type="InterPro" id="IPR000719">
    <property type="entry name" value="Prot_kinase_dom"/>
</dbReference>
<evidence type="ECO:0000256" key="3">
    <source>
        <dbReference type="ARBA" id="ARBA00009592"/>
    </source>
</evidence>
<keyword evidence="13 16" id="KW-0472">Membrane</keyword>
<keyword evidence="5" id="KW-0808">Transferase</keyword>
<keyword evidence="12 16" id="KW-1133">Transmembrane helix</keyword>
<dbReference type="OrthoDB" id="676979at2759"/>
<reference evidence="19" key="1">
    <citation type="submission" date="2023-05" db="EMBL/GenBank/DDBJ databases">
        <title>Genome and transcriptome analyses reveal genes involved in the formation of fine ridges on petal epidermal cells in Hibiscus trionum.</title>
        <authorList>
            <person name="Koshimizu S."/>
            <person name="Masuda S."/>
            <person name="Ishii T."/>
            <person name="Shirasu K."/>
            <person name="Hoshino A."/>
            <person name="Arita M."/>
        </authorList>
    </citation>
    <scope>NUCLEOTIDE SEQUENCE</scope>
    <source>
        <strain evidence="19">Hamamatsu line</strain>
    </source>
</reference>
<feature type="chain" id="PRO_5040965185" description="Protein kinase domain-containing protein" evidence="17">
    <location>
        <begin position="28"/>
        <end position="1016"/>
    </location>
</feature>
<dbReference type="PANTHER" id="PTHR48056:SF29">
    <property type="entry name" value="RECEPTOR-LIKE PROTEIN KINASE HSL1"/>
    <property type="match status" value="1"/>
</dbReference>
<dbReference type="InterPro" id="IPR003591">
    <property type="entry name" value="Leu-rich_rpt_typical-subtyp"/>
</dbReference>
<evidence type="ECO:0000256" key="5">
    <source>
        <dbReference type="ARBA" id="ARBA00022679"/>
    </source>
</evidence>
<feature type="signal peptide" evidence="17">
    <location>
        <begin position="1"/>
        <end position="27"/>
    </location>
</feature>
<dbReference type="PROSITE" id="PS00107">
    <property type="entry name" value="PROTEIN_KINASE_ATP"/>
    <property type="match status" value="1"/>
</dbReference>
<dbReference type="InterPro" id="IPR013210">
    <property type="entry name" value="LRR_N_plant-typ"/>
</dbReference>
<dbReference type="GO" id="GO:0004672">
    <property type="term" value="F:protein kinase activity"/>
    <property type="evidence" value="ECO:0007669"/>
    <property type="project" value="InterPro"/>
</dbReference>
<dbReference type="FunFam" id="1.10.510.10:FF:002903">
    <property type="match status" value="1"/>
</dbReference>
<dbReference type="SMART" id="SM00369">
    <property type="entry name" value="LRR_TYP"/>
    <property type="match status" value="5"/>
</dbReference>
<dbReference type="InterPro" id="IPR032675">
    <property type="entry name" value="LRR_dom_sf"/>
</dbReference>
<dbReference type="InterPro" id="IPR008271">
    <property type="entry name" value="Ser/Thr_kinase_AS"/>
</dbReference>
<dbReference type="Gene3D" id="3.30.200.20">
    <property type="entry name" value="Phosphorylase Kinase, domain 1"/>
    <property type="match status" value="1"/>
</dbReference>
<dbReference type="AlphaFoldDB" id="A0A9W7MC84"/>
<dbReference type="FunFam" id="3.80.10.10:FF:000041">
    <property type="entry name" value="LRR receptor-like serine/threonine-protein kinase ERECTA"/>
    <property type="match status" value="1"/>
</dbReference>
<dbReference type="FunFam" id="3.80.10.10:FF:000824">
    <property type="entry name" value="Receptor-like protein kinase HSL1 isoform A"/>
    <property type="match status" value="1"/>
</dbReference>
<dbReference type="Proteomes" id="UP001165190">
    <property type="component" value="Unassembled WGS sequence"/>
</dbReference>
<protein>
    <recommendedName>
        <fullName evidence="18">Protein kinase domain-containing protein</fullName>
    </recommendedName>
</protein>
<dbReference type="GO" id="GO:0009791">
    <property type="term" value="P:post-embryonic development"/>
    <property type="evidence" value="ECO:0007669"/>
    <property type="project" value="UniProtKB-ARBA"/>
</dbReference>
<sequence>MSETRFTSLFFFFFFLFISIPITVIHSQTINDERTVLLNLKQQLGNPPSISSWNSSSSPCDWPEIYCTAGSVTELYLNEKDINSTIPPSICDLKNLTFLDLTLNFIPGEFPITLYNCSKLQFLYLSQNYFVGQIPSDIDRLSSLISLDISANNFSGNIPPSIGKLPVLRSLYMHQNLFNGTFPKEIGNLSNLEELGMAYNPFVSMEIPLEFGFLKKLWYLWMKGTNLIGEIPENFNNLSSLQQFDLSINNLEGPIPSGLFSFENLTIVYLFKNHLSNEIPREINALNLVEVDLSQNNLTGSIPEGFGKLQSLRFLNLFSNQLTGELPAGIGSLPLLRDFKVFQNRLSGVFPPEFGVYSKLEAFEVSENQFRGELPGNLCAGGVLQGLVAHTNNLGGEIPRSLGDCRSLLTFQLQNNNFSGEIPSGLWRSFNLSALMLSNNSFSGQLPSEVAWNMSRVEISDNKFSGEIPTGISSWSNLVVFKASDNLFSGEIPKEITNLSKLITLLLDGNEFSGELPSEITSWESLNTLNVSNNKLSGQIPAAIGSLPDLINLDLSENRFTGVIPYGIGNLRLTSLDLSSNQLSGKIPEQFDNLAYENSFLNNSDLCADDPKVKLRDCNSVSKLDRPKKSSSKYVAVIISLAISVSLIMFLTVFFIVRDYKKKKSSQYLETWKLTSFQRLNFSEWNILSNLVDDNLVGVGGSGKVYRIKLNNSDESVAVKKIGNCKKLDHKLEQEFLAEVEILGSIRHRNIVKLLCCISSEDSKLLVYEYMENQSLDKWLHGNKGSFSSHHAVLSWPTRLKIAVGAAQGLCYMHHECPTPIIHRDVKSSNILLDSEFKAKIADFGLAKMLAGHASSHTMSTVAGSFGYLAPEYAYTTKVDTKVDVYSFGVVLLELVTGREANSANESMGLVEWACQHSFKDESIVEILDPNVKESSYLKEMIMVFKVGIVCTRPSPLTRPSMKEVLHVLRSWCPEDGQEAKKVGSEFDVAPLLGGAGGTYFSGYRSEEGDNKVYNV</sequence>
<evidence type="ECO:0000256" key="4">
    <source>
        <dbReference type="ARBA" id="ARBA00022614"/>
    </source>
</evidence>
<dbReference type="GO" id="GO:0005524">
    <property type="term" value="F:ATP binding"/>
    <property type="evidence" value="ECO:0007669"/>
    <property type="project" value="UniProtKB-UniRule"/>
</dbReference>
<evidence type="ECO:0000313" key="20">
    <source>
        <dbReference type="Proteomes" id="UP001165190"/>
    </source>
</evidence>
<evidence type="ECO:0000256" key="9">
    <source>
        <dbReference type="ARBA" id="ARBA00022741"/>
    </source>
</evidence>
<dbReference type="Pfam" id="PF08263">
    <property type="entry name" value="LRRNT_2"/>
    <property type="match status" value="1"/>
</dbReference>
<dbReference type="EMBL" id="BSYR01000026">
    <property type="protein sequence ID" value="GMI95014.1"/>
    <property type="molecule type" value="Genomic_DNA"/>
</dbReference>
<evidence type="ECO:0000256" key="15">
    <source>
        <dbReference type="PROSITE-ProRule" id="PRU10141"/>
    </source>
</evidence>
<evidence type="ECO:0000256" key="8">
    <source>
        <dbReference type="ARBA" id="ARBA00022737"/>
    </source>
</evidence>
<evidence type="ECO:0000313" key="19">
    <source>
        <dbReference type="EMBL" id="GMI95014.1"/>
    </source>
</evidence>
<dbReference type="InterPro" id="IPR011009">
    <property type="entry name" value="Kinase-like_dom_sf"/>
</dbReference>
<evidence type="ECO:0000256" key="17">
    <source>
        <dbReference type="SAM" id="SignalP"/>
    </source>
</evidence>
<comment type="caution">
    <text evidence="19">The sequence shown here is derived from an EMBL/GenBank/DDBJ whole genome shotgun (WGS) entry which is preliminary data.</text>
</comment>
<dbReference type="Pfam" id="PF00560">
    <property type="entry name" value="LRR_1"/>
    <property type="match status" value="4"/>
</dbReference>
<dbReference type="InterPro" id="IPR050647">
    <property type="entry name" value="Plant_LRR-RLKs"/>
</dbReference>